<dbReference type="STRING" id="74557.A0A1W0A199"/>
<keyword evidence="7 12" id="KW-0904">Protein phosphatase</keyword>
<sequence length="515" mass="58401">MDAEHVTQHEAYVLTSTLLTPRVSKEYLELCGQILQERHLRVVIEERAVQWRCGMPTCSNLLAKKKLQKYRISMTKKEVYDAREEQQFCSKTCMIAARRYIALLPVKPLQMLPSLHQVFGTSKPNPADYRWNTPTTTPPVVGAPARARSNRSQRPQPKLIWSKEPGMGVVERSNEKKISIVENKAPANASREFPTGEHAVRIEGFVFPAHKAKKASKMAKKMSREVAETNEDESDYTSESDSGTDTEMEILLGDQSSEDSEGNTDVYSMSDLSTFANLWHKVSEMVTTETLVKVASWNNRTIPIICEVKPMSSAMEERLNVFGSFLLRHITAISEVSGLSWDRRVQGLLQELVYTFHLLRPVDAKETNEWNAMCFLFLLICHGHTAETLESLPTLSQTLGHCSLEHAEMKQLVHIFYNTDSLTTMVLADDMNRKLEIVQPPLSKSKGISKKQCRKCRRATDVCICEQRIREDHNFSDADVSMMLEESLKLQEMVSYGTVDDKKDSVAIENESMGE</sequence>
<dbReference type="GO" id="GO:0005634">
    <property type="term" value="C:nucleus"/>
    <property type="evidence" value="ECO:0007669"/>
    <property type="project" value="UniProtKB-SubCell"/>
</dbReference>
<comment type="similarity">
    <text evidence="2 11 12">Belongs to the RPAP2 family.</text>
</comment>
<dbReference type="EMBL" id="JNBS01000691">
    <property type="protein sequence ID" value="OQS04037.1"/>
    <property type="molecule type" value="Genomic_DNA"/>
</dbReference>
<dbReference type="Gene3D" id="1.25.40.820">
    <property type="match status" value="1"/>
</dbReference>
<proteinExistence type="inferred from homology"/>
<organism evidence="15 16">
    <name type="scientific">Thraustotheca clavata</name>
    <dbReference type="NCBI Taxonomy" id="74557"/>
    <lineage>
        <taxon>Eukaryota</taxon>
        <taxon>Sar</taxon>
        <taxon>Stramenopiles</taxon>
        <taxon>Oomycota</taxon>
        <taxon>Saprolegniomycetes</taxon>
        <taxon>Saprolegniales</taxon>
        <taxon>Achlyaceae</taxon>
        <taxon>Thraustotheca</taxon>
    </lineage>
</organism>
<gene>
    <name evidence="15" type="ORF">THRCLA_03686</name>
</gene>
<evidence type="ECO:0000256" key="9">
    <source>
        <dbReference type="ARBA" id="ARBA00047761"/>
    </source>
</evidence>
<keyword evidence="8 12" id="KW-0539">Nucleus</keyword>
<keyword evidence="3 12" id="KW-0479">Metal-binding</keyword>
<comment type="caution">
    <text evidence="15">The sequence shown here is derived from an EMBL/GenBank/DDBJ whole genome shotgun (WGS) entry which is preliminary data.</text>
</comment>
<comment type="catalytic activity">
    <reaction evidence="10 12">
        <text>O-phospho-L-threonyl-[protein] + H2O = L-threonyl-[protein] + phosphate</text>
        <dbReference type="Rhea" id="RHEA:47004"/>
        <dbReference type="Rhea" id="RHEA-COMP:11060"/>
        <dbReference type="Rhea" id="RHEA-COMP:11605"/>
        <dbReference type="ChEBI" id="CHEBI:15377"/>
        <dbReference type="ChEBI" id="CHEBI:30013"/>
        <dbReference type="ChEBI" id="CHEBI:43474"/>
        <dbReference type="ChEBI" id="CHEBI:61977"/>
        <dbReference type="EC" id="3.1.3.16"/>
    </reaction>
</comment>
<dbReference type="EC" id="3.1.3.16" evidence="12"/>
<reference evidence="15 16" key="1">
    <citation type="journal article" date="2014" name="Genome Biol. Evol.">
        <title>The secreted proteins of Achlya hypogyna and Thraustotheca clavata identify the ancestral oomycete secretome and reveal gene acquisitions by horizontal gene transfer.</title>
        <authorList>
            <person name="Misner I."/>
            <person name="Blouin N."/>
            <person name="Leonard G."/>
            <person name="Richards T.A."/>
            <person name="Lane C.E."/>
        </authorList>
    </citation>
    <scope>NUCLEOTIDE SEQUENCE [LARGE SCALE GENOMIC DNA]</scope>
    <source>
        <strain evidence="15 16">ATCC 34112</strain>
    </source>
</reference>
<keyword evidence="6 12" id="KW-0862">Zinc</keyword>
<dbReference type="PANTHER" id="PTHR14732">
    <property type="entry name" value="RNA POLYMERASE II SUBUNIT B1 CTD PHOSPHATASE RPAP2-RELATED"/>
    <property type="match status" value="1"/>
</dbReference>
<evidence type="ECO:0000313" key="16">
    <source>
        <dbReference type="Proteomes" id="UP000243217"/>
    </source>
</evidence>
<dbReference type="GO" id="GO:0005737">
    <property type="term" value="C:cytoplasm"/>
    <property type="evidence" value="ECO:0007669"/>
    <property type="project" value="TreeGrafter"/>
</dbReference>
<evidence type="ECO:0000259" key="14">
    <source>
        <dbReference type="PROSITE" id="PS51479"/>
    </source>
</evidence>
<keyword evidence="5 12" id="KW-0378">Hydrolase</keyword>
<dbReference type="OrthoDB" id="2590500at2759"/>
<feature type="compositionally biased region" description="Acidic residues" evidence="13">
    <location>
        <begin position="228"/>
        <end position="246"/>
    </location>
</feature>
<evidence type="ECO:0000256" key="4">
    <source>
        <dbReference type="ARBA" id="ARBA00022771"/>
    </source>
</evidence>
<comment type="catalytic activity">
    <reaction evidence="9 12">
        <text>O-phospho-L-seryl-[protein] + H2O = L-seryl-[protein] + phosphate</text>
        <dbReference type="Rhea" id="RHEA:20629"/>
        <dbReference type="Rhea" id="RHEA-COMP:9863"/>
        <dbReference type="Rhea" id="RHEA-COMP:11604"/>
        <dbReference type="ChEBI" id="CHEBI:15377"/>
        <dbReference type="ChEBI" id="CHEBI:29999"/>
        <dbReference type="ChEBI" id="CHEBI:43474"/>
        <dbReference type="ChEBI" id="CHEBI:83421"/>
        <dbReference type="EC" id="3.1.3.16"/>
    </reaction>
</comment>
<dbReference type="GO" id="GO:0043175">
    <property type="term" value="F:RNA polymerase core enzyme binding"/>
    <property type="evidence" value="ECO:0007669"/>
    <property type="project" value="UniProtKB-UniRule"/>
</dbReference>
<evidence type="ECO:0000256" key="2">
    <source>
        <dbReference type="ARBA" id="ARBA00005676"/>
    </source>
</evidence>
<feature type="domain" description="RTR1-type" evidence="14">
    <location>
        <begin position="30"/>
        <end position="113"/>
    </location>
</feature>
<evidence type="ECO:0000256" key="11">
    <source>
        <dbReference type="PROSITE-ProRule" id="PRU00812"/>
    </source>
</evidence>
<evidence type="ECO:0000256" key="3">
    <source>
        <dbReference type="ARBA" id="ARBA00022723"/>
    </source>
</evidence>
<dbReference type="Pfam" id="PF04181">
    <property type="entry name" value="RPAP2_Rtr1"/>
    <property type="match status" value="1"/>
</dbReference>
<name>A0A1W0A199_9STRA</name>
<accession>A0A1W0A199</accession>
<dbReference type="InterPro" id="IPR038534">
    <property type="entry name" value="Rtr1/RPAP2_sf"/>
</dbReference>
<evidence type="ECO:0000256" key="8">
    <source>
        <dbReference type="ARBA" id="ARBA00023242"/>
    </source>
</evidence>
<evidence type="ECO:0000313" key="15">
    <source>
        <dbReference type="EMBL" id="OQS04037.1"/>
    </source>
</evidence>
<dbReference type="PROSITE" id="PS51479">
    <property type="entry name" value="ZF_RTR1"/>
    <property type="match status" value="1"/>
</dbReference>
<evidence type="ECO:0000256" key="13">
    <source>
        <dbReference type="SAM" id="MobiDB-lite"/>
    </source>
</evidence>
<dbReference type="GO" id="GO:0008420">
    <property type="term" value="F:RNA polymerase II CTD heptapeptide repeat phosphatase activity"/>
    <property type="evidence" value="ECO:0007669"/>
    <property type="project" value="UniProtKB-UniRule"/>
</dbReference>
<dbReference type="InterPro" id="IPR007308">
    <property type="entry name" value="Rtr1/RPAP2_dom"/>
</dbReference>
<dbReference type="Proteomes" id="UP000243217">
    <property type="component" value="Unassembled WGS sequence"/>
</dbReference>
<dbReference type="PANTHER" id="PTHR14732:SF0">
    <property type="entry name" value="RNA POLYMERASE II SUBUNIT B1 CTD PHOSPHATASE RPAP2-RELATED"/>
    <property type="match status" value="1"/>
</dbReference>
<evidence type="ECO:0000256" key="12">
    <source>
        <dbReference type="RuleBase" id="RU367080"/>
    </source>
</evidence>
<protein>
    <recommendedName>
        <fullName evidence="12">RNA polymerase II subunit B1 CTD phosphatase RPAP2 homolog</fullName>
        <ecNumber evidence="12">3.1.3.16</ecNumber>
    </recommendedName>
</protein>
<evidence type="ECO:0000256" key="7">
    <source>
        <dbReference type="ARBA" id="ARBA00022912"/>
    </source>
</evidence>
<keyword evidence="16" id="KW-1185">Reference proteome</keyword>
<keyword evidence="4 12" id="KW-0863">Zinc-finger</keyword>
<comment type="function">
    <text evidence="12">Putative RNA polymerase II subunit B1 C-terminal domain (CTD) phosphatase involved in RNA polymerase II transcription regulation.</text>
</comment>
<feature type="region of interest" description="Disordered" evidence="13">
    <location>
        <begin position="126"/>
        <end position="159"/>
    </location>
</feature>
<dbReference type="InterPro" id="IPR039693">
    <property type="entry name" value="Rtr1/RPAP2"/>
</dbReference>
<evidence type="ECO:0000256" key="1">
    <source>
        <dbReference type="ARBA" id="ARBA00004123"/>
    </source>
</evidence>
<evidence type="ECO:0000256" key="6">
    <source>
        <dbReference type="ARBA" id="ARBA00022833"/>
    </source>
</evidence>
<dbReference type="AlphaFoldDB" id="A0A1W0A199"/>
<dbReference type="GO" id="GO:0008270">
    <property type="term" value="F:zinc ion binding"/>
    <property type="evidence" value="ECO:0007669"/>
    <property type="project" value="UniProtKB-KW"/>
</dbReference>
<evidence type="ECO:0000256" key="5">
    <source>
        <dbReference type="ARBA" id="ARBA00022801"/>
    </source>
</evidence>
<feature type="region of interest" description="Disordered" evidence="13">
    <location>
        <begin position="218"/>
        <end position="246"/>
    </location>
</feature>
<evidence type="ECO:0000256" key="10">
    <source>
        <dbReference type="ARBA" id="ARBA00048336"/>
    </source>
</evidence>
<comment type="subcellular location">
    <subcellularLocation>
        <location evidence="1 12">Nucleus</location>
    </subcellularLocation>
</comment>